<keyword evidence="2" id="KW-1185">Reference proteome</keyword>
<dbReference type="HOGENOM" id="CLU_009122_0_0_1"/>
<reference evidence="1 2" key="1">
    <citation type="submission" date="2014-04" db="EMBL/GenBank/DDBJ databases">
        <authorList>
            <consortium name="DOE Joint Genome Institute"/>
            <person name="Kuo A."/>
            <person name="Ruytinx J."/>
            <person name="Rineau F."/>
            <person name="Colpaert J."/>
            <person name="Kohler A."/>
            <person name="Nagy L.G."/>
            <person name="Floudas D."/>
            <person name="Copeland A."/>
            <person name="Barry K.W."/>
            <person name="Cichocki N."/>
            <person name="Veneault-Fourrey C."/>
            <person name="LaButti K."/>
            <person name="Lindquist E.A."/>
            <person name="Lipzen A."/>
            <person name="Lundell T."/>
            <person name="Morin E."/>
            <person name="Murat C."/>
            <person name="Sun H."/>
            <person name="Tunlid A."/>
            <person name="Henrissat B."/>
            <person name="Grigoriev I.V."/>
            <person name="Hibbett D.S."/>
            <person name="Martin F."/>
            <person name="Nordberg H.P."/>
            <person name="Cantor M.N."/>
            <person name="Hua S.X."/>
        </authorList>
    </citation>
    <scope>NUCLEOTIDE SEQUENCE [LARGE SCALE GENOMIC DNA]</scope>
    <source>
        <strain evidence="1 2">UH-Slu-Lm8-n1</strain>
    </source>
</reference>
<dbReference type="STRING" id="930992.A0A0D0BA77"/>
<organism evidence="1 2">
    <name type="scientific">Suillus luteus UH-Slu-Lm8-n1</name>
    <dbReference type="NCBI Taxonomy" id="930992"/>
    <lineage>
        <taxon>Eukaryota</taxon>
        <taxon>Fungi</taxon>
        <taxon>Dikarya</taxon>
        <taxon>Basidiomycota</taxon>
        <taxon>Agaricomycotina</taxon>
        <taxon>Agaricomycetes</taxon>
        <taxon>Agaricomycetidae</taxon>
        <taxon>Boletales</taxon>
        <taxon>Suillineae</taxon>
        <taxon>Suillaceae</taxon>
        <taxon>Suillus</taxon>
    </lineage>
</organism>
<protein>
    <submittedName>
        <fullName evidence="1">Uncharacterized protein</fullName>
    </submittedName>
</protein>
<reference evidence="2" key="2">
    <citation type="submission" date="2015-01" db="EMBL/GenBank/DDBJ databases">
        <title>Evolutionary Origins and Diversification of the Mycorrhizal Mutualists.</title>
        <authorList>
            <consortium name="DOE Joint Genome Institute"/>
            <consortium name="Mycorrhizal Genomics Consortium"/>
            <person name="Kohler A."/>
            <person name="Kuo A."/>
            <person name="Nagy L.G."/>
            <person name="Floudas D."/>
            <person name="Copeland A."/>
            <person name="Barry K.W."/>
            <person name="Cichocki N."/>
            <person name="Veneault-Fourrey C."/>
            <person name="LaButti K."/>
            <person name="Lindquist E.A."/>
            <person name="Lipzen A."/>
            <person name="Lundell T."/>
            <person name="Morin E."/>
            <person name="Murat C."/>
            <person name="Riley R."/>
            <person name="Ohm R."/>
            <person name="Sun H."/>
            <person name="Tunlid A."/>
            <person name="Henrissat B."/>
            <person name="Grigoriev I.V."/>
            <person name="Hibbett D.S."/>
            <person name="Martin F."/>
        </authorList>
    </citation>
    <scope>NUCLEOTIDE SEQUENCE [LARGE SCALE GENOMIC DNA]</scope>
    <source>
        <strain evidence="2">UH-Slu-Lm8-n1</strain>
    </source>
</reference>
<dbReference type="Proteomes" id="UP000054485">
    <property type="component" value="Unassembled WGS sequence"/>
</dbReference>
<dbReference type="Pfam" id="PF18759">
    <property type="entry name" value="Plavaka"/>
    <property type="match status" value="1"/>
</dbReference>
<sequence>MSIPSIIAPPDLNTFKTEFHPNAHCEPVIECFSAFGCVETDNMRPHIDDEAPWTPFKSRADFEFAEIVHQATLDKDQTDRLLKLLWRIVDGNTNFTLKSHADLSKAWDLAASQMTPFEKHIIPIKHKKDTLEFDMHAWPLWNWAMDLLSEPLLAPHFVWDVKHLYKHDRISYKHFIHEPWTADHWWHIQSSLPNNGVPFAIILYADKTHLSSSGAVKGYPVIAHCVNLPVPEDSGEDGKLSYTNLKHIVWHESFFKLLKSIILYAKTGFAHECYDRITHWLYPLILLLSADYKEQKDALKEHGLRPVKNVFWSVPNLDPHEIISQDSLHLWHMGLFGRHKFEDLKKCVGDLGHEALKKVDNQFSTFPQWRNLNHFDSNLYASQNILTCNEDKAGYVLLRCIASYLELNMYISLDVHTTDTIAAGEAELLVYQKLLEVMSSDLLQCDERTKNWNFPKAHGGKHIFHNVLEKGISSLLKLDHISLVSELICSHISHLIEEYLRCIASERELKSDEDESKDDWTFIGHICLGSPQSLVSFASVEEAHNSNHAFAHFQKKFTRFLNSFLPSNNIPLPNGSTWLRPAAEDTVHERRDCALIHTHDKDGNDQNIFVQLLFMFKYVVSKQTLDLALVQPMGSCLGTRCAYTIGFPEVLDLKCL</sequence>
<dbReference type="InParanoid" id="A0A0D0BA77"/>
<name>A0A0D0BA77_9AGAM</name>
<dbReference type="OrthoDB" id="3239511at2759"/>
<accession>A0A0D0BA77</accession>
<proteinExistence type="predicted"/>
<dbReference type="EMBL" id="KN835156">
    <property type="protein sequence ID" value="KIK46619.1"/>
    <property type="molecule type" value="Genomic_DNA"/>
</dbReference>
<evidence type="ECO:0000313" key="1">
    <source>
        <dbReference type="EMBL" id="KIK46619.1"/>
    </source>
</evidence>
<dbReference type="InterPro" id="IPR041078">
    <property type="entry name" value="Plavaka"/>
</dbReference>
<evidence type="ECO:0000313" key="2">
    <source>
        <dbReference type="Proteomes" id="UP000054485"/>
    </source>
</evidence>
<gene>
    <name evidence="1" type="ORF">CY34DRAFT_21850</name>
</gene>
<dbReference type="AlphaFoldDB" id="A0A0D0BA77"/>